<dbReference type="Proteomes" id="UP000308652">
    <property type="component" value="Unassembled WGS sequence"/>
</dbReference>
<accession>A0A5C3M023</accession>
<sequence>MYAENVMGSSTAGLPVIQPTREQMLCYFQAFLSVKDSAYVHTVQRTLSAFQSIVQLRLSSLVCTIAPFLY</sequence>
<name>A0A5C3M023_9AGAR</name>
<protein>
    <submittedName>
        <fullName evidence="1">Uncharacterized protein</fullName>
    </submittedName>
</protein>
<keyword evidence="2" id="KW-1185">Reference proteome</keyword>
<reference evidence="1 2" key="1">
    <citation type="journal article" date="2019" name="Nat. Ecol. Evol.">
        <title>Megaphylogeny resolves global patterns of mushroom evolution.</title>
        <authorList>
            <person name="Varga T."/>
            <person name="Krizsan K."/>
            <person name="Foldi C."/>
            <person name="Dima B."/>
            <person name="Sanchez-Garcia M."/>
            <person name="Sanchez-Ramirez S."/>
            <person name="Szollosi G.J."/>
            <person name="Szarkandi J.G."/>
            <person name="Papp V."/>
            <person name="Albert L."/>
            <person name="Andreopoulos W."/>
            <person name="Angelini C."/>
            <person name="Antonin V."/>
            <person name="Barry K.W."/>
            <person name="Bougher N.L."/>
            <person name="Buchanan P."/>
            <person name="Buyck B."/>
            <person name="Bense V."/>
            <person name="Catcheside P."/>
            <person name="Chovatia M."/>
            <person name="Cooper J."/>
            <person name="Damon W."/>
            <person name="Desjardin D."/>
            <person name="Finy P."/>
            <person name="Geml J."/>
            <person name="Haridas S."/>
            <person name="Hughes K."/>
            <person name="Justo A."/>
            <person name="Karasinski D."/>
            <person name="Kautmanova I."/>
            <person name="Kiss B."/>
            <person name="Kocsube S."/>
            <person name="Kotiranta H."/>
            <person name="LaButti K.M."/>
            <person name="Lechner B.E."/>
            <person name="Liimatainen K."/>
            <person name="Lipzen A."/>
            <person name="Lukacs Z."/>
            <person name="Mihaltcheva S."/>
            <person name="Morgado L.N."/>
            <person name="Niskanen T."/>
            <person name="Noordeloos M.E."/>
            <person name="Ohm R.A."/>
            <person name="Ortiz-Santana B."/>
            <person name="Ovrebo C."/>
            <person name="Racz N."/>
            <person name="Riley R."/>
            <person name="Savchenko A."/>
            <person name="Shiryaev A."/>
            <person name="Soop K."/>
            <person name="Spirin V."/>
            <person name="Szebenyi C."/>
            <person name="Tomsovsky M."/>
            <person name="Tulloss R.E."/>
            <person name="Uehling J."/>
            <person name="Grigoriev I.V."/>
            <person name="Vagvolgyi C."/>
            <person name="Papp T."/>
            <person name="Martin F.M."/>
            <person name="Miettinen O."/>
            <person name="Hibbett D.S."/>
            <person name="Nagy L.G."/>
        </authorList>
    </citation>
    <scope>NUCLEOTIDE SEQUENCE [LARGE SCALE GENOMIC DNA]</scope>
    <source>
        <strain evidence="1 2">CBS 166.37</strain>
    </source>
</reference>
<gene>
    <name evidence="1" type="ORF">BDQ12DRAFT_683455</name>
</gene>
<dbReference type="OrthoDB" id="3022832at2759"/>
<dbReference type="AlphaFoldDB" id="A0A5C3M023"/>
<dbReference type="EMBL" id="ML213603">
    <property type="protein sequence ID" value="TFK38325.1"/>
    <property type="molecule type" value="Genomic_DNA"/>
</dbReference>
<evidence type="ECO:0000313" key="2">
    <source>
        <dbReference type="Proteomes" id="UP000308652"/>
    </source>
</evidence>
<organism evidence="1 2">
    <name type="scientific">Crucibulum laeve</name>
    <dbReference type="NCBI Taxonomy" id="68775"/>
    <lineage>
        <taxon>Eukaryota</taxon>
        <taxon>Fungi</taxon>
        <taxon>Dikarya</taxon>
        <taxon>Basidiomycota</taxon>
        <taxon>Agaricomycotina</taxon>
        <taxon>Agaricomycetes</taxon>
        <taxon>Agaricomycetidae</taxon>
        <taxon>Agaricales</taxon>
        <taxon>Agaricineae</taxon>
        <taxon>Nidulariaceae</taxon>
        <taxon>Crucibulum</taxon>
    </lineage>
</organism>
<evidence type="ECO:0000313" key="1">
    <source>
        <dbReference type="EMBL" id="TFK38325.1"/>
    </source>
</evidence>
<proteinExistence type="predicted"/>